<evidence type="ECO:0000313" key="8">
    <source>
        <dbReference type="WBParaSite" id="HPBE_0000069201-mRNA-1"/>
    </source>
</evidence>
<feature type="region of interest" description="Disordered" evidence="4">
    <location>
        <begin position="162"/>
        <end position="187"/>
    </location>
</feature>
<dbReference type="Pfam" id="PF07679">
    <property type="entry name" value="I-set"/>
    <property type="match status" value="3"/>
</dbReference>
<proteinExistence type="predicted"/>
<dbReference type="InterPro" id="IPR036179">
    <property type="entry name" value="Ig-like_dom_sf"/>
</dbReference>
<name>A0A183F3F0_HELPZ</name>
<reference evidence="8" key="2">
    <citation type="submission" date="2019-09" db="UniProtKB">
        <authorList>
            <consortium name="WormBaseParasite"/>
        </authorList>
    </citation>
    <scope>IDENTIFICATION</scope>
</reference>
<feature type="domain" description="Ig-like" evidence="5">
    <location>
        <begin position="305"/>
        <end position="394"/>
    </location>
</feature>
<dbReference type="GO" id="GO:0019899">
    <property type="term" value="F:enzyme binding"/>
    <property type="evidence" value="ECO:0007669"/>
    <property type="project" value="UniProtKB-ARBA"/>
</dbReference>
<dbReference type="GO" id="GO:0031672">
    <property type="term" value="C:A band"/>
    <property type="evidence" value="ECO:0007669"/>
    <property type="project" value="UniProtKB-SubCell"/>
</dbReference>
<evidence type="ECO:0000313" key="6">
    <source>
        <dbReference type="EMBL" id="VDO19075.1"/>
    </source>
</evidence>
<reference evidence="6 7" key="1">
    <citation type="submission" date="2018-11" db="EMBL/GenBank/DDBJ databases">
        <authorList>
            <consortium name="Pathogen Informatics"/>
        </authorList>
    </citation>
    <scope>NUCLEOTIDE SEQUENCE [LARGE SCALE GENOMIC DNA]</scope>
</reference>
<dbReference type="InterPro" id="IPR003599">
    <property type="entry name" value="Ig_sub"/>
</dbReference>
<feature type="domain" description="Ig-like" evidence="5">
    <location>
        <begin position="207"/>
        <end position="297"/>
    </location>
</feature>
<dbReference type="FunFam" id="2.60.40.10:FF:000425">
    <property type="entry name" value="Myosin light chain kinase"/>
    <property type="match status" value="1"/>
</dbReference>
<keyword evidence="7" id="KW-1185">Reference proteome</keyword>
<feature type="compositionally biased region" description="Basic and acidic residues" evidence="4">
    <location>
        <begin position="162"/>
        <end position="171"/>
    </location>
</feature>
<keyword evidence="2" id="KW-0963">Cytoplasm</keyword>
<dbReference type="InterPro" id="IPR013098">
    <property type="entry name" value="Ig_I-set"/>
</dbReference>
<dbReference type="AlphaFoldDB" id="A0A183F3F0"/>
<evidence type="ECO:0000256" key="1">
    <source>
        <dbReference type="ARBA" id="ARBA00004161"/>
    </source>
</evidence>
<keyword evidence="3" id="KW-0393">Immunoglobulin domain</keyword>
<accession>A0A3P7WZY4</accession>
<dbReference type="InterPro" id="IPR007110">
    <property type="entry name" value="Ig-like_dom"/>
</dbReference>
<dbReference type="Gene3D" id="2.60.40.10">
    <property type="entry name" value="Immunoglobulins"/>
    <property type="match status" value="3"/>
</dbReference>
<dbReference type="InterPro" id="IPR003598">
    <property type="entry name" value="Ig_sub2"/>
</dbReference>
<protein>
    <submittedName>
        <fullName evidence="8">Immunoglobulin I-set domain protein</fullName>
    </submittedName>
</protein>
<dbReference type="FunFam" id="2.60.40.10:FF:002364">
    <property type="entry name" value="Protein CBG19196"/>
    <property type="match status" value="1"/>
</dbReference>
<dbReference type="PANTHER" id="PTHR47633:SF4">
    <property type="entry name" value="MYOPALLADIN ISOFORM X1"/>
    <property type="match status" value="1"/>
</dbReference>
<comment type="subcellular location">
    <subcellularLocation>
        <location evidence="1">Cytoplasm</location>
        <location evidence="1">Myofibril</location>
        <location evidence="1">Sarcomere</location>
        <location evidence="1">A band</location>
    </subcellularLocation>
</comment>
<organism evidence="7 8">
    <name type="scientific">Heligmosomoides polygyrus</name>
    <name type="common">Parasitic roundworm</name>
    <dbReference type="NCBI Taxonomy" id="6339"/>
    <lineage>
        <taxon>Eukaryota</taxon>
        <taxon>Metazoa</taxon>
        <taxon>Ecdysozoa</taxon>
        <taxon>Nematoda</taxon>
        <taxon>Chromadorea</taxon>
        <taxon>Rhabditida</taxon>
        <taxon>Rhabditina</taxon>
        <taxon>Rhabditomorpha</taxon>
        <taxon>Strongyloidea</taxon>
        <taxon>Heligmosomidae</taxon>
        <taxon>Heligmosomoides</taxon>
    </lineage>
</organism>
<feature type="domain" description="Ig-like" evidence="5">
    <location>
        <begin position="27"/>
        <end position="114"/>
    </location>
</feature>
<sequence>MHRSFLEEESLRKDVFEIARNGAATEPEFIRPFHKEYTVDEEGRIVIECTLMGNPRPKVRFFFNDKELRKETTFCEIVSANDNHAITIDKARLEHAGFYKVTAENKRGYSETLTMLHVRPKSMIQRQQLNGYTAPTQKVSEYKSPTEHTKVTEEFAMFEYEQRRPQKHETSRLVTPPPAKRFQSHRKDEENLELYEIEQQKAAGHPPHFTQTLVSAVAADGESARFEGIVTGWPAPTVEWTKDGIPFSRTSLPDIDISNIGGRVSLAFKKCSTVHSGKYMCTARNASGVATSSAQLVIRPKTVAPDFIRRLISEEVIEGEQLKWTVRVTGDPLPKVTWLRDGIEIPNCEEVRIVDEGEGVHSLVIVRTEMADSGQFTCLAENVAGEARSTADLVVRPAGSRPGSYFHITKVTQEKQVR</sequence>
<evidence type="ECO:0000256" key="3">
    <source>
        <dbReference type="ARBA" id="ARBA00023319"/>
    </source>
</evidence>
<evidence type="ECO:0000313" key="7">
    <source>
        <dbReference type="Proteomes" id="UP000050761"/>
    </source>
</evidence>
<accession>A0A183F3F0</accession>
<dbReference type="SMART" id="SM00409">
    <property type="entry name" value="IG"/>
    <property type="match status" value="3"/>
</dbReference>
<evidence type="ECO:0000256" key="4">
    <source>
        <dbReference type="SAM" id="MobiDB-lite"/>
    </source>
</evidence>
<dbReference type="Proteomes" id="UP000050761">
    <property type="component" value="Unassembled WGS sequence"/>
</dbReference>
<dbReference type="SMART" id="SM00408">
    <property type="entry name" value="IGc2"/>
    <property type="match status" value="3"/>
</dbReference>
<dbReference type="OrthoDB" id="114660at2759"/>
<dbReference type="CDD" id="cd00096">
    <property type="entry name" value="Ig"/>
    <property type="match status" value="1"/>
</dbReference>
<dbReference type="SUPFAM" id="SSF48726">
    <property type="entry name" value="Immunoglobulin"/>
    <property type="match status" value="3"/>
</dbReference>
<evidence type="ECO:0000256" key="2">
    <source>
        <dbReference type="ARBA" id="ARBA00022490"/>
    </source>
</evidence>
<dbReference type="InterPro" id="IPR013783">
    <property type="entry name" value="Ig-like_fold"/>
</dbReference>
<evidence type="ECO:0000259" key="5">
    <source>
        <dbReference type="PROSITE" id="PS50835"/>
    </source>
</evidence>
<dbReference type="PROSITE" id="PS50835">
    <property type="entry name" value="IG_LIKE"/>
    <property type="match status" value="3"/>
</dbReference>
<dbReference type="WBParaSite" id="HPBE_0000069201-mRNA-1">
    <property type="protein sequence ID" value="HPBE_0000069201-mRNA-1"/>
    <property type="gene ID" value="HPBE_0000069201"/>
</dbReference>
<dbReference type="EMBL" id="UZAH01000552">
    <property type="protein sequence ID" value="VDO19075.1"/>
    <property type="molecule type" value="Genomic_DNA"/>
</dbReference>
<gene>
    <name evidence="6" type="ORF">HPBE_LOCUS693</name>
</gene>
<dbReference type="PANTHER" id="PTHR47633">
    <property type="entry name" value="IMMUNOGLOBULIN"/>
    <property type="match status" value="1"/>
</dbReference>